<dbReference type="OrthoDB" id="4467503at2"/>
<dbReference type="RefSeq" id="WP_005515284.1">
    <property type="nucleotide sequence ID" value="NZ_CM001149.1"/>
</dbReference>
<name>E9T0L8_RHOHA</name>
<comment type="caution">
    <text evidence="1">The sequence shown here is derived from an EMBL/GenBank/DDBJ whole genome shotgun (WGS) entry which is preliminary data.</text>
</comment>
<dbReference type="EMBL" id="ADNW02000010">
    <property type="protein sequence ID" value="EGD23969.1"/>
    <property type="molecule type" value="Genomic_DNA"/>
</dbReference>
<protein>
    <recommendedName>
        <fullName evidence="3">HK97 gp10 family phage protein</fullName>
    </recommendedName>
</protein>
<organism evidence="1 2">
    <name type="scientific">Prescottella equi ATCC 33707</name>
    <dbReference type="NCBI Taxonomy" id="525370"/>
    <lineage>
        <taxon>Bacteria</taxon>
        <taxon>Bacillati</taxon>
        <taxon>Actinomycetota</taxon>
        <taxon>Actinomycetes</taxon>
        <taxon>Mycobacteriales</taxon>
        <taxon>Nocardiaceae</taxon>
        <taxon>Prescottella</taxon>
    </lineage>
</organism>
<keyword evidence="2" id="KW-1185">Reference proteome</keyword>
<evidence type="ECO:0000313" key="1">
    <source>
        <dbReference type="EMBL" id="EGD23969.1"/>
    </source>
</evidence>
<gene>
    <name evidence="1" type="ORF">HMPREF0724_12177</name>
</gene>
<evidence type="ECO:0008006" key="3">
    <source>
        <dbReference type="Google" id="ProtNLM"/>
    </source>
</evidence>
<dbReference type="AlphaFoldDB" id="E9T0L8"/>
<sequence>MAAPKGFQLDHAGVEALLKSPAAAAVVDDLAAQVADNARKSLPDDVPVEVDTFVSDRHVASVAIKHPGGKRMQLKRGTLTRAAGMVGLEVKAK</sequence>
<evidence type="ECO:0000313" key="2">
    <source>
        <dbReference type="Proteomes" id="UP000004245"/>
    </source>
</evidence>
<accession>E9T0L8</accession>
<proteinExistence type="predicted"/>
<reference evidence="1" key="1">
    <citation type="submission" date="2011-01" db="EMBL/GenBank/DDBJ databases">
        <authorList>
            <person name="Muzny D."/>
            <person name="Qin X."/>
            <person name="Buhay C."/>
            <person name="Dugan-Rocha S."/>
            <person name="Ding Y."/>
            <person name="Chen G."/>
            <person name="Hawes A."/>
            <person name="Holder M."/>
            <person name="Jhangiani S."/>
            <person name="Johnson A."/>
            <person name="Khan Z."/>
            <person name="Li Z."/>
            <person name="Liu W."/>
            <person name="Liu X."/>
            <person name="Perez L."/>
            <person name="Shen H."/>
            <person name="Wang Q."/>
            <person name="Watt J."/>
            <person name="Xi L."/>
            <person name="Xin Y."/>
            <person name="Zhou J."/>
            <person name="Deng J."/>
            <person name="Jiang H."/>
            <person name="Liu Y."/>
            <person name="Qu J."/>
            <person name="Song X.-Z."/>
            <person name="Zhang L."/>
            <person name="Villasana D."/>
            <person name="Johnson A."/>
            <person name="Liu J."/>
            <person name="Liyanage D."/>
            <person name="Lorensuhewa L."/>
            <person name="Robinson T."/>
            <person name="Song A."/>
            <person name="Song B.-B."/>
            <person name="Dinh H."/>
            <person name="Thornton R."/>
            <person name="Coyle M."/>
            <person name="Francisco L."/>
            <person name="Jackson L."/>
            <person name="Javaid M."/>
            <person name="Korchina V."/>
            <person name="Kovar C."/>
            <person name="Mata R."/>
            <person name="Mathew T."/>
            <person name="Ngo R."/>
            <person name="Nguyen L."/>
            <person name="Nguyen N."/>
            <person name="Okwuonu G."/>
            <person name="Ongeri F."/>
            <person name="Pham C."/>
            <person name="Simmons D."/>
            <person name="Wilczek-Boney K."/>
            <person name="Hale W."/>
            <person name="Jakkamsetti A."/>
            <person name="Pham P."/>
            <person name="Ruth R."/>
            <person name="San Lucas F."/>
            <person name="Warren J."/>
            <person name="Zhang J."/>
            <person name="Zhao Z."/>
            <person name="Zhou C."/>
            <person name="Zhu D."/>
            <person name="Lee S."/>
            <person name="Bess C."/>
            <person name="Blankenburg K."/>
            <person name="Forbes L."/>
            <person name="Fu Q."/>
            <person name="Gubbala S."/>
            <person name="Hirani K."/>
            <person name="Jayaseelan J.C."/>
            <person name="Lara F."/>
            <person name="Munidasa M."/>
            <person name="Palculict T."/>
            <person name="Patil S."/>
            <person name="Pu L.-L."/>
            <person name="Saada N."/>
            <person name="Tang L."/>
            <person name="Weissenberger G."/>
            <person name="Zhu Y."/>
            <person name="Hemphill L."/>
            <person name="Shang Y."/>
            <person name="Youmans B."/>
            <person name="Ayvaz T."/>
            <person name="Ross M."/>
            <person name="Santibanez J."/>
            <person name="Aqrawi P."/>
            <person name="Gross S."/>
            <person name="Joshi V."/>
            <person name="Fowler G."/>
            <person name="Nazareth L."/>
            <person name="Reid J."/>
            <person name="Worley K."/>
            <person name="Petrosino J."/>
            <person name="Highlander S."/>
            <person name="Gibbs R."/>
        </authorList>
    </citation>
    <scope>NUCLEOTIDE SEQUENCE [LARGE SCALE GENOMIC DNA]</scope>
    <source>
        <strain evidence="1">ATCC 33707</strain>
    </source>
</reference>
<dbReference type="HOGENOM" id="CLU_185376_0_0_11"/>
<dbReference type="Proteomes" id="UP000004245">
    <property type="component" value="Unassembled WGS sequence"/>
</dbReference>